<evidence type="ECO:0000313" key="3">
    <source>
        <dbReference type="Proteomes" id="UP001176941"/>
    </source>
</evidence>
<feature type="compositionally biased region" description="Basic and acidic residues" evidence="1">
    <location>
        <begin position="305"/>
        <end position="318"/>
    </location>
</feature>
<sequence>MQSALQKRGDPLAVWGRRGATPVLRPERGSAGGAARTHPGCTRGPPTPGQRGLRGALGQPGDPSRGRSQESRERGDWKDKPLGGAGAGEEAGRALWGPRGAGRVVTLPGRSGGVQTKEARHRGAGVITGPKAGQRLQVPSPRDPSAPALVLSSGHVQRAVTQDPSRVEHAAATVLRVSVISDQGALTVTLHRPLAAAHSHSEAPCTEALRLRCCGQAGQTPLRCAPTAHPTGGRPGCGGKTPARGPDAPSPPTCSPPPPLGSSGGPAPGRMVPQAGKPPVLDWVYPVTKATQGSTIHPGQMVQEAEVKRGKDSPKERPPASARGPFAGVCPAPSSSLSSKDTPSAVPTLRAGAPGSQAPASAERGLGPGPPAPPPGRSRRGAKLTAALARVPHWLGRPAPARRQGYGQLPGRDRYCAGDPARRRPRGSLGLCADPRVPAGSGSRRRGRPCLAPLGHSPRPRPRSQLVAETRLCTRGPNSRGSGSGAGSGQRAACPAALRPRPGGGAVPA</sequence>
<evidence type="ECO:0000256" key="1">
    <source>
        <dbReference type="SAM" id="MobiDB-lite"/>
    </source>
</evidence>
<evidence type="ECO:0000313" key="2">
    <source>
        <dbReference type="EMBL" id="CAI9167426.1"/>
    </source>
</evidence>
<accession>A0ABN8Z2Q4</accession>
<dbReference type="EMBL" id="OX459962">
    <property type="protein sequence ID" value="CAI9167426.1"/>
    <property type="molecule type" value="Genomic_DNA"/>
</dbReference>
<feature type="compositionally biased region" description="Low complexity" evidence="1">
    <location>
        <begin position="489"/>
        <end position="501"/>
    </location>
</feature>
<feature type="compositionally biased region" description="Basic and acidic residues" evidence="1">
    <location>
        <begin position="411"/>
        <end position="422"/>
    </location>
</feature>
<feature type="compositionally biased region" description="Pro residues" evidence="1">
    <location>
        <begin position="248"/>
        <end position="260"/>
    </location>
</feature>
<feature type="compositionally biased region" description="Low complexity" evidence="1">
    <location>
        <begin position="351"/>
        <end position="365"/>
    </location>
</feature>
<proteinExistence type="predicted"/>
<keyword evidence="3" id="KW-1185">Reference proteome</keyword>
<feature type="region of interest" description="Disordered" evidence="1">
    <location>
        <begin position="291"/>
        <end position="509"/>
    </location>
</feature>
<reference evidence="2" key="1">
    <citation type="submission" date="2023-04" db="EMBL/GenBank/DDBJ databases">
        <authorList>
            <consortium name="ELIXIR-Norway"/>
        </authorList>
    </citation>
    <scope>NUCLEOTIDE SEQUENCE [LARGE SCALE GENOMIC DNA]</scope>
</reference>
<name>A0ABN8Z2Q4_RANTA</name>
<feature type="region of interest" description="Disordered" evidence="1">
    <location>
        <begin position="222"/>
        <end position="275"/>
    </location>
</feature>
<feature type="compositionally biased region" description="Basic and acidic residues" evidence="1">
    <location>
        <begin position="64"/>
        <end position="81"/>
    </location>
</feature>
<gene>
    <name evidence="2" type="ORF">MRATA1EN1_LOCUS16388</name>
</gene>
<dbReference type="Proteomes" id="UP001176941">
    <property type="component" value="Chromosome 26"/>
</dbReference>
<feature type="region of interest" description="Disordered" evidence="1">
    <location>
        <begin position="1"/>
        <end position="121"/>
    </location>
</feature>
<organism evidence="2 3">
    <name type="scientific">Rangifer tarandus platyrhynchus</name>
    <name type="common">Svalbard reindeer</name>
    <dbReference type="NCBI Taxonomy" id="3082113"/>
    <lineage>
        <taxon>Eukaryota</taxon>
        <taxon>Metazoa</taxon>
        <taxon>Chordata</taxon>
        <taxon>Craniata</taxon>
        <taxon>Vertebrata</taxon>
        <taxon>Euteleostomi</taxon>
        <taxon>Mammalia</taxon>
        <taxon>Eutheria</taxon>
        <taxon>Laurasiatheria</taxon>
        <taxon>Artiodactyla</taxon>
        <taxon>Ruminantia</taxon>
        <taxon>Pecora</taxon>
        <taxon>Cervidae</taxon>
        <taxon>Odocoileinae</taxon>
        <taxon>Rangifer</taxon>
    </lineage>
</organism>
<protein>
    <submittedName>
        <fullName evidence="2">Uncharacterized protein</fullName>
    </submittedName>
</protein>